<dbReference type="PANTHER" id="PTHR22946">
    <property type="entry name" value="DIENELACTONE HYDROLASE DOMAIN-CONTAINING PROTEIN-RELATED"/>
    <property type="match status" value="1"/>
</dbReference>
<keyword evidence="1" id="KW-0378">Hydrolase</keyword>
<feature type="chain" id="PRO_5037410832" description="Xaa-Pro dipeptidyl-peptidase-like domain-containing protein" evidence="2">
    <location>
        <begin position="26"/>
        <end position="521"/>
    </location>
</feature>
<comment type="caution">
    <text evidence="4">The sequence shown here is derived from an EMBL/GenBank/DDBJ whole genome shotgun (WGS) entry which is preliminary data.</text>
</comment>
<evidence type="ECO:0000256" key="1">
    <source>
        <dbReference type="ARBA" id="ARBA00022801"/>
    </source>
</evidence>
<dbReference type="AlphaFoldDB" id="A0A917BP65"/>
<protein>
    <recommendedName>
        <fullName evidence="3">Xaa-Pro dipeptidyl-peptidase-like domain-containing protein</fullName>
    </recommendedName>
</protein>
<dbReference type="InterPro" id="IPR000383">
    <property type="entry name" value="Xaa-Pro-like_dom"/>
</dbReference>
<dbReference type="Gene3D" id="3.40.50.1820">
    <property type="entry name" value="alpha/beta hydrolase"/>
    <property type="match status" value="1"/>
</dbReference>
<keyword evidence="2" id="KW-0732">Signal</keyword>
<accession>A0A917BP65</accession>
<evidence type="ECO:0000259" key="3">
    <source>
        <dbReference type="Pfam" id="PF02129"/>
    </source>
</evidence>
<evidence type="ECO:0000313" key="4">
    <source>
        <dbReference type="EMBL" id="GGF52403.1"/>
    </source>
</evidence>
<dbReference type="SUPFAM" id="SSF53474">
    <property type="entry name" value="alpha/beta-Hydrolases"/>
    <property type="match status" value="1"/>
</dbReference>
<dbReference type="InterPro" id="IPR050261">
    <property type="entry name" value="FrsA_esterase"/>
</dbReference>
<keyword evidence="5" id="KW-1185">Reference proteome</keyword>
<dbReference type="GO" id="GO:0052689">
    <property type="term" value="F:carboxylic ester hydrolase activity"/>
    <property type="evidence" value="ECO:0007669"/>
    <property type="project" value="UniProtKB-ARBA"/>
</dbReference>
<feature type="signal peptide" evidence="2">
    <location>
        <begin position="1"/>
        <end position="25"/>
    </location>
</feature>
<name>A0A917BP65_9HYPH</name>
<gene>
    <name evidence="4" type="ORF">GCM10007301_09890</name>
</gene>
<feature type="domain" description="Xaa-Pro dipeptidyl-peptidase-like" evidence="3">
    <location>
        <begin position="58"/>
        <end position="193"/>
    </location>
</feature>
<dbReference type="PANTHER" id="PTHR22946:SF9">
    <property type="entry name" value="POLYKETIDE TRANSFERASE AF380"/>
    <property type="match status" value="1"/>
</dbReference>
<sequence length="521" mass="56482">MIVRRSGGWILSVLVLMAAMQVCSAAGAVRKGEVDSRLPVAPVNEEVLRIDGDPARPVKLEVTLYKPTGPGPFPLAVWNHGARGNRIADQQERDRYSVAAYYFLSRGYAVALPMMRGYAKSGGTLLTAGCDQGQVGASNGRDIRAVIEALARRPDIDGSRVVVGGQSFGAWNTLGMGMDPPPGVRGLIAFNATLRTSDCRAQDAGMVTGAWQFGASTRLSSLWFYGDNDKLMPVALWRSVVEAYEKAGGQVELVDFGTFRSDSHDLLSDTESHRLWVPQLDAFLARIGLPHTEAYGGYMPHPGPVATGWADLKDAAAVPYLNERARALYRQFLKAPTPRVFAISPTFVRELHGGYDPLGHLLAECARDHLPCEVYAVNDDVVFVGDKVFLAPARFAIPVNGSQNMITSTRVRRSCGEPVGTGIEILTPPTHGTITPRPESDAPCSAAVVTPTVLTYRPERDFAGVDAMVVRITSLDRTRETYRMEIRVGAAPMLRSKGPTNVGLPCDIAPWNCPRNPAPQR</sequence>
<reference evidence="4" key="2">
    <citation type="submission" date="2020-09" db="EMBL/GenBank/DDBJ databases">
        <authorList>
            <person name="Sun Q."/>
            <person name="Sedlacek I."/>
        </authorList>
    </citation>
    <scope>NUCLEOTIDE SEQUENCE</scope>
    <source>
        <strain evidence="4">CCM 7897</strain>
    </source>
</reference>
<reference evidence="4" key="1">
    <citation type="journal article" date="2014" name="Int. J. Syst. Evol. Microbiol.">
        <title>Complete genome sequence of Corynebacterium casei LMG S-19264T (=DSM 44701T), isolated from a smear-ripened cheese.</title>
        <authorList>
            <consortium name="US DOE Joint Genome Institute (JGI-PGF)"/>
            <person name="Walter F."/>
            <person name="Albersmeier A."/>
            <person name="Kalinowski J."/>
            <person name="Ruckert C."/>
        </authorList>
    </citation>
    <scope>NUCLEOTIDE SEQUENCE</scope>
    <source>
        <strain evidence="4">CCM 7897</strain>
    </source>
</reference>
<dbReference type="EMBL" id="BMCT01000001">
    <property type="protein sequence ID" value="GGF52403.1"/>
    <property type="molecule type" value="Genomic_DNA"/>
</dbReference>
<evidence type="ECO:0000256" key="2">
    <source>
        <dbReference type="SAM" id="SignalP"/>
    </source>
</evidence>
<proteinExistence type="predicted"/>
<organism evidence="4 5">
    <name type="scientific">Azorhizobium oxalatiphilum</name>
    <dbReference type="NCBI Taxonomy" id="980631"/>
    <lineage>
        <taxon>Bacteria</taxon>
        <taxon>Pseudomonadati</taxon>
        <taxon>Pseudomonadota</taxon>
        <taxon>Alphaproteobacteria</taxon>
        <taxon>Hyphomicrobiales</taxon>
        <taxon>Xanthobacteraceae</taxon>
        <taxon>Azorhizobium</taxon>
    </lineage>
</organism>
<dbReference type="Pfam" id="PF02129">
    <property type="entry name" value="Peptidase_S15"/>
    <property type="match status" value="1"/>
</dbReference>
<dbReference type="InterPro" id="IPR029058">
    <property type="entry name" value="AB_hydrolase_fold"/>
</dbReference>
<evidence type="ECO:0000313" key="5">
    <source>
        <dbReference type="Proteomes" id="UP000606044"/>
    </source>
</evidence>
<dbReference type="Proteomes" id="UP000606044">
    <property type="component" value="Unassembled WGS sequence"/>
</dbReference>